<dbReference type="SMART" id="SM00072">
    <property type="entry name" value="GuKc"/>
    <property type="match status" value="1"/>
</dbReference>
<evidence type="ECO:0000256" key="4">
    <source>
        <dbReference type="ARBA" id="ARBA00022741"/>
    </source>
</evidence>
<gene>
    <name evidence="6 8" type="primary">phnN</name>
    <name evidence="8" type="ORF">GCM10011511_33430</name>
</gene>
<organism evidence="8 9">
    <name type="scientific">Puia dinghuensis</name>
    <dbReference type="NCBI Taxonomy" id="1792502"/>
    <lineage>
        <taxon>Bacteria</taxon>
        <taxon>Pseudomonadati</taxon>
        <taxon>Bacteroidota</taxon>
        <taxon>Chitinophagia</taxon>
        <taxon>Chitinophagales</taxon>
        <taxon>Chitinophagaceae</taxon>
        <taxon>Puia</taxon>
    </lineage>
</organism>
<comment type="similarity">
    <text evidence="6">Belongs to the ribose 1,5-bisphosphokinase family.</text>
</comment>
<dbReference type="SUPFAM" id="SSF52540">
    <property type="entry name" value="P-loop containing nucleoside triphosphate hydrolases"/>
    <property type="match status" value="1"/>
</dbReference>
<dbReference type="GO" id="GO:0005524">
    <property type="term" value="F:ATP binding"/>
    <property type="evidence" value="ECO:0007669"/>
    <property type="project" value="UniProtKB-KW"/>
</dbReference>
<dbReference type="GO" id="GO:0006015">
    <property type="term" value="P:5-phosphoribose 1-diphosphate biosynthetic process"/>
    <property type="evidence" value="ECO:0007669"/>
    <property type="project" value="UniProtKB-UniRule"/>
</dbReference>
<dbReference type="InterPro" id="IPR012699">
    <property type="entry name" value="PhnN"/>
</dbReference>
<comment type="caution">
    <text evidence="8">The sequence shown here is derived from an EMBL/GenBank/DDBJ whole genome shotgun (WGS) entry which is preliminary data.</text>
</comment>
<evidence type="ECO:0000256" key="2">
    <source>
        <dbReference type="ARBA" id="ARBA00005069"/>
    </source>
</evidence>
<comment type="pathway">
    <text evidence="2 6">Metabolic intermediate biosynthesis; 5-phospho-alpha-D-ribose 1-diphosphate biosynthesis; 5-phospho-alpha-D-ribose 1-diphosphate from D-ribose 5-phosphate (route II): step 3/3.</text>
</comment>
<dbReference type="EMBL" id="BMJC01000003">
    <property type="protein sequence ID" value="GGB07253.1"/>
    <property type="molecule type" value="Genomic_DNA"/>
</dbReference>
<dbReference type="HAMAP" id="MF_00836">
    <property type="entry name" value="PhnN"/>
    <property type="match status" value="1"/>
</dbReference>
<feature type="domain" description="Guanylate kinase/L-type calcium channel beta subunit" evidence="7">
    <location>
        <begin position="2"/>
        <end position="182"/>
    </location>
</feature>
<comment type="function">
    <text evidence="6">Catalyzes the phosphorylation of ribose 1,5-bisphosphate to 5-phospho-D-ribosyl alpha-1-diphosphate (PRPP).</text>
</comment>
<reference evidence="8" key="1">
    <citation type="journal article" date="2014" name="Int. J. Syst. Evol. Microbiol.">
        <title>Complete genome sequence of Corynebacterium casei LMG S-19264T (=DSM 44701T), isolated from a smear-ripened cheese.</title>
        <authorList>
            <consortium name="US DOE Joint Genome Institute (JGI-PGF)"/>
            <person name="Walter F."/>
            <person name="Albersmeier A."/>
            <person name="Kalinowski J."/>
            <person name="Ruckert C."/>
        </authorList>
    </citation>
    <scope>NUCLEOTIDE SEQUENCE</scope>
    <source>
        <strain evidence="8">CGMCC 1.15448</strain>
    </source>
</reference>
<sequence length="185" mass="20788">MTSRLIYIIGASGVGKDALMQYARQRINGSLPVLFAHRYITRDATEGSENHIAISPQEFRLRRDAGLFALHWESHDLYYGIGLEIESWMNSGLHVVVNGSRQYLPVAAKRYQQLTPIIIEADEEIIRRRLETRGRETADGIATRIKRQPVLPADLPGLIRIANNGTLEEGGDTLVRSIHTLLMVS</sequence>
<keyword evidence="3 6" id="KW-0808">Transferase</keyword>
<comment type="catalytic activity">
    <reaction evidence="1 6">
        <text>alpha-D-ribose 1,5-bisphosphate + ATP = 5-phospho-alpha-D-ribose 1-diphosphate + ADP</text>
        <dbReference type="Rhea" id="RHEA:20109"/>
        <dbReference type="ChEBI" id="CHEBI:30616"/>
        <dbReference type="ChEBI" id="CHEBI:58017"/>
        <dbReference type="ChEBI" id="CHEBI:68688"/>
        <dbReference type="ChEBI" id="CHEBI:456216"/>
        <dbReference type="EC" id="2.7.4.23"/>
    </reaction>
</comment>
<dbReference type="AlphaFoldDB" id="A0A8J2UEP0"/>
<reference evidence="8" key="2">
    <citation type="submission" date="2020-09" db="EMBL/GenBank/DDBJ databases">
        <authorList>
            <person name="Sun Q."/>
            <person name="Zhou Y."/>
        </authorList>
    </citation>
    <scope>NUCLEOTIDE SEQUENCE</scope>
    <source>
        <strain evidence="8">CGMCC 1.15448</strain>
    </source>
</reference>
<keyword evidence="4 6" id="KW-0547">Nucleotide-binding</keyword>
<keyword evidence="5 6" id="KW-0067">ATP-binding</keyword>
<evidence type="ECO:0000313" key="9">
    <source>
        <dbReference type="Proteomes" id="UP000607559"/>
    </source>
</evidence>
<dbReference type="GO" id="GO:0019634">
    <property type="term" value="P:organic phosphonate metabolic process"/>
    <property type="evidence" value="ECO:0007669"/>
    <property type="project" value="UniProtKB-UniRule"/>
</dbReference>
<comment type="caution">
    <text evidence="6">Lacks conserved residue(s) required for the propagation of feature annotation.</text>
</comment>
<evidence type="ECO:0000256" key="3">
    <source>
        <dbReference type="ARBA" id="ARBA00022679"/>
    </source>
</evidence>
<evidence type="ECO:0000256" key="1">
    <source>
        <dbReference type="ARBA" id="ARBA00000373"/>
    </source>
</evidence>
<dbReference type="EC" id="2.7.4.23" evidence="6"/>
<name>A0A8J2UEP0_9BACT</name>
<evidence type="ECO:0000256" key="6">
    <source>
        <dbReference type="HAMAP-Rule" id="MF_00836"/>
    </source>
</evidence>
<evidence type="ECO:0000256" key="5">
    <source>
        <dbReference type="ARBA" id="ARBA00022840"/>
    </source>
</evidence>
<dbReference type="InterPro" id="IPR027417">
    <property type="entry name" value="P-loop_NTPase"/>
</dbReference>
<dbReference type="RefSeq" id="WP_188933656.1">
    <property type="nucleotide sequence ID" value="NZ_BMJC01000003.1"/>
</dbReference>
<accession>A0A8J2UEP0</accession>
<dbReference type="UniPathway" id="UPA00087">
    <property type="reaction ID" value="UER00175"/>
</dbReference>
<dbReference type="InterPro" id="IPR008145">
    <property type="entry name" value="GK/Ca_channel_bsu"/>
</dbReference>
<evidence type="ECO:0000259" key="7">
    <source>
        <dbReference type="SMART" id="SM00072"/>
    </source>
</evidence>
<dbReference type="GO" id="GO:0033863">
    <property type="term" value="F:ribose 1,5-bisphosphate phosphokinase activity"/>
    <property type="evidence" value="ECO:0007669"/>
    <property type="project" value="UniProtKB-UniRule"/>
</dbReference>
<dbReference type="NCBIfam" id="TIGR02322">
    <property type="entry name" value="phosphon_PhnN"/>
    <property type="match status" value="1"/>
</dbReference>
<evidence type="ECO:0000313" key="8">
    <source>
        <dbReference type="EMBL" id="GGB07253.1"/>
    </source>
</evidence>
<proteinExistence type="inferred from homology"/>
<dbReference type="Gene3D" id="3.40.50.300">
    <property type="entry name" value="P-loop containing nucleotide triphosphate hydrolases"/>
    <property type="match status" value="1"/>
</dbReference>
<keyword evidence="9" id="KW-1185">Reference proteome</keyword>
<dbReference type="Proteomes" id="UP000607559">
    <property type="component" value="Unassembled WGS sequence"/>
</dbReference>
<dbReference type="NCBIfam" id="NF007485">
    <property type="entry name" value="PRK10078.1"/>
    <property type="match status" value="1"/>
</dbReference>
<protein>
    <recommendedName>
        <fullName evidence="6">Ribose 1,5-bisphosphate phosphokinase PhnN</fullName>
        <ecNumber evidence="6">2.7.4.23</ecNumber>
    </recommendedName>
    <alternativeName>
        <fullName evidence="6">Ribose 1,5-bisphosphokinase</fullName>
    </alternativeName>
</protein>